<name>A0A1J4JCL4_9EUKA</name>
<protein>
    <recommendedName>
        <fullName evidence="8">Dynein heavy chain family protein</fullName>
    </recommendedName>
</protein>
<dbReference type="InterPro" id="IPR041466">
    <property type="entry name" value="Dynein_AAA5_ext"/>
</dbReference>
<feature type="region of interest" description="Disordered" evidence="2">
    <location>
        <begin position="1"/>
        <end position="63"/>
    </location>
</feature>
<dbReference type="Gene3D" id="1.10.472.130">
    <property type="match status" value="1"/>
</dbReference>
<dbReference type="Gene3D" id="3.20.180.20">
    <property type="entry name" value="Dynein heavy chain, N-terminal domain 2"/>
    <property type="match status" value="1"/>
</dbReference>
<proteinExistence type="predicted"/>
<dbReference type="VEuPathDB" id="TrichDB:TRFO_37840"/>
<feature type="compositionally biased region" description="Low complexity" evidence="2">
    <location>
        <begin position="51"/>
        <end position="61"/>
    </location>
</feature>
<reference evidence="6" key="1">
    <citation type="submission" date="2016-10" db="EMBL/GenBank/DDBJ databases">
        <authorList>
            <person name="Benchimol M."/>
            <person name="Almeida L.G."/>
            <person name="Vasconcelos A.T."/>
            <person name="Perreira-Neves A."/>
            <person name="Rosa I.A."/>
            <person name="Tasca T."/>
            <person name="Bogo M.R."/>
            <person name="de Souza W."/>
        </authorList>
    </citation>
    <scope>NUCLEOTIDE SEQUENCE [LARGE SCALE GENOMIC DNA]</scope>
    <source>
        <strain evidence="6">K</strain>
    </source>
</reference>
<dbReference type="RefSeq" id="XP_068349136.1">
    <property type="nucleotide sequence ID" value="XM_068511670.1"/>
</dbReference>
<dbReference type="InterPro" id="IPR026983">
    <property type="entry name" value="DHC"/>
</dbReference>
<dbReference type="GeneID" id="94846374"/>
<feature type="coiled-coil region" evidence="1">
    <location>
        <begin position="3039"/>
        <end position="3108"/>
    </location>
</feature>
<evidence type="ECO:0000256" key="2">
    <source>
        <dbReference type="SAM" id="MobiDB-lite"/>
    </source>
</evidence>
<dbReference type="Gene3D" id="1.20.920.20">
    <property type="match status" value="1"/>
</dbReference>
<dbReference type="Pfam" id="PF12777">
    <property type="entry name" value="MT"/>
    <property type="match status" value="1"/>
</dbReference>
<feature type="compositionally biased region" description="Basic and acidic residues" evidence="2">
    <location>
        <begin position="19"/>
        <end position="28"/>
    </location>
</feature>
<dbReference type="Pfam" id="PF17852">
    <property type="entry name" value="Dynein_AAA_lid"/>
    <property type="match status" value="1"/>
</dbReference>
<evidence type="ECO:0000259" key="3">
    <source>
        <dbReference type="Pfam" id="PF08393"/>
    </source>
</evidence>
<dbReference type="EMBL" id="MLAK01001205">
    <property type="protein sequence ID" value="OHS95999.1"/>
    <property type="molecule type" value="Genomic_DNA"/>
</dbReference>
<evidence type="ECO:0008006" key="8">
    <source>
        <dbReference type="Google" id="ProtNLM"/>
    </source>
</evidence>
<dbReference type="GO" id="GO:0030286">
    <property type="term" value="C:dynein complex"/>
    <property type="evidence" value="ECO:0007669"/>
    <property type="project" value="InterPro"/>
</dbReference>
<accession>A0A1J4JCL4</accession>
<evidence type="ECO:0000313" key="7">
    <source>
        <dbReference type="Proteomes" id="UP000179807"/>
    </source>
</evidence>
<feature type="domain" description="Dynein heavy chain coiled coil stalk" evidence="4">
    <location>
        <begin position="2546"/>
        <end position="2787"/>
    </location>
</feature>
<keyword evidence="1" id="KW-0175">Coiled coil</keyword>
<evidence type="ECO:0000259" key="5">
    <source>
        <dbReference type="Pfam" id="PF17852"/>
    </source>
</evidence>
<dbReference type="GO" id="GO:0060294">
    <property type="term" value="P:cilium movement involved in cell motility"/>
    <property type="evidence" value="ECO:0007669"/>
    <property type="project" value="TreeGrafter"/>
</dbReference>
<dbReference type="OrthoDB" id="424310at2759"/>
<dbReference type="Pfam" id="PF08393">
    <property type="entry name" value="DHC_N2"/>
    <property type="match status" value="1"/>
</dbReference>
<dbReference type="InterPro" id="IPR027417">
    <property type="entry name" value="P-loop_NTPase"/>
</dbReference>
<dbReference type="GO" id="GO:0045505">
    <property type="term" value="F:dynein intermediate chain binding"/>
    <property type="evidence" value="ECO:0007669"/>
    <property type="project" value="InterPro"/>
</dbReference>
<dbReference type="Gene3D" id="3.40.50.300">
    <property type="entry name" value="P-loop containing nucleotide triphosphate hydrolases"/>
    <property type="match status" value="1"/>
</dbReference>
<dbReference type="InterPro" id="IPR024743">
    <property type="entry name" value="Dynein_HC_stalk"/>
</dbReference>
<organism evidence="6 7">
    <name type="scientific">Tritrichomonas foetus</name>
    <dbReference type="NCBI Taxonomy" id="1144522"/>
    <lineage>
        <taxon>Eukaryota</taxon>
        <taxon>Metamonada</taxon>
        <taxon>Parabasalia</taxon>
        <taxon>Tritrichomonadida</taxon>
        <taxon>Tritrichomonadidae</taxon>
        <taxon>Tritrichomonas</taxon>
    </lineage>
</organism>
<evidence type="ECO:0000256" key="1">
    <source>
        <dbReference type="SAM" id="Coils"/>
    </source>
</evidence>
<dbReference type="GO" id="GO:0051959">
    <property type="term" value="F:dynein light intermediate chain binding"/>
    <property type="evidence" value="ECO:0007669"/>
    <property type="project" value="InterPro"/>
</dbReference>
<dbReference type="GO" id="GO:0008569">
    <property type="term" value="F:minus-end-directed microtubule motor activity"/>
    <property type="evidence" value="ECO:0007669"/>
    <property type="project" value="TreeGrafter"/>
</dbReference>
<dbReference type="InterPro" id="IPR042228">
    <property type="entry name" value="Dynein_linker_3"/>
</dbReference>
<dbReference type="Gene3D" id="1.20.140.100">
    <property type="entry name" value="Dynein heavy chain, N-terminal domain 2"/>
    <property type="match status" value="1"/>
</dbReference>
<dbReference type="Proteomes" id="UP000179807">
    <property type="component" value="Unassembled WGS sequence"/>
</dbReference>
<sequence>MKKIPDSLTQKHTKGGPDTLKKKSKLTDDNIIDGFMSTIYGNKDPPDRSTRTSSKTTINKKSTLDGTNKKCIQTAAPFPVKIQSGPFSRNEEFDVSKSSSKKTPRLFIPATIKHQQSHTPGSARPTVKKPLSPHPPVDSRPKISFDKLSNFDDADFEDKYFMDNILKKLKKGPVPASSLYYTSSGETEWRPCSVISYNPPNFVIQWNITGQTKEVARISLRFDAENASRFEKRRQKAIKTRIEIDAEVRQEAYILARAESMNHAIDPEIVNETLNRLSPFERKSKLLTDLIIEVQQQYNHAFAVVDYINMWDDPEAVEDFEKHGMKRIEYSFNKPPIPVMPLKPSPIQFPHYKRLRELVYLTNDIRNDNFLENISPTVTTVSDFFQEFKFHFTTAASSARSIIYNQLQDQADDLLKPYSQESKKESLLTMINLRYKHALADLTMRALNHIVNSGLIFKVVSSNDPQIVDQPANTLIRSGCDFINEVYRTFIDESPLKIDPSSVEDSTLPLNVPELDRNKEEVLEKWKSLINENFGAYNKTISDINEMTEGIPRDLKKKLEEILPQDYFDVLRNGKKPVGDIKDINYTLIGESLKYARKGINEFLLNYSTMLSYPMFTFDISKFYQKIQELYHEFITSIFKYLTAHSDLQLIKISEMISSLDHQCSSPAKSIEEWYEKHTLLFHVVANAQSISEMLDQVSVLLSFLSEYLYEPDHGFVKLYDVKSQIFNVVKSLPKYQQQDISERSLFTNEHEKLKKELDIQLQAFQIKVHKFHNKDPTKNIQAVNNKLHLRKKTFDDLLKKVELYQSRDKALDVSVTKYPISQDIQHDFDIFIPVWNIALSLGEEIPKWLSTQYKELNIHEISDTLVKWETKLKDTVTDLGQSHSMIPMLEILIEQISQYIVHLQIARAFCNPNLRSRHWVSLSKLVNMELNPNDVITWHWMIESGMESYIIGINAISRTADMEFKVERTLSGMIEELRTLKLKVNEVDGVVRLEDPSYAVEMLTDHQRKMQEVFIPPYVNPFISKIKDYEVLSNNVKQILKHTLDAQARIDELKPAMDSQDLRVQHEDVCNEFDKQVAKFNDFTENFQLSLSFHQIVSNQKYVDISNDLLNEFNELKGNLSSILEEKRKAFPRFRLLSDSQLVRILSNCQTPSKISDLFNIMYPSISTVLFNSSNEFECIGLKSIYNEALKFKNKVQVTPEKVEKWFSVFDEEIKHSVRLSTQVLLSKRATNLEKMVKAHPVQITQLVNEIVFTSNITKCFSTFESTFSENKLAQLNEQFGIVLNALNSEIEFLTDVYKRNPCIQVSSSILTNLEHRDTVQKLMKDTVYTPENPIWYSKVKYISTTAPNFDVTVQIGPSSYPYGFEFGLARSPLPQTINNTIMNVNIMMGMGAKIPTVICSQIGVSTIDTILNFTTLVGKMPIVVKCSCSVDFEHLKKMMEIAQETNSFIIFHDLNNLNENSFNELSIEVLRRKESLSSQVRIFGTYSIVDECPERLKLAYRPILLNTSDAKEQFKLLLLSSGMKEVDSFASKLDTFTNNISLTFFPKINLIYPIQLVQRAIVNTNFAPCIGNDKKCQLELYKTLSMELKSKYGNYKEYSQLQKSVDILFDVKDSKDLVPGKVQNEKQKLFEEFLQFHFSSVLLGKPLSGKTKILNMTAQSLGYKPEYINQHSLDANSLFCGANAGLISSLLPDTEMIIFDGPLKNSELETIAINLAKPLFISFGDNTKVLLTEKHRFIFETDSIAQASPALLGNCPIFFLGDDFLSFEDRINFFLETLREDSRLIDQVSQTIVGSRISTKDIMKVIHDFTSFFFPKIEVSPNSPITPRHCLASYFTYLKCSILSYYVTENININVKNSAQDLIEDIPNLALFALYWAFAACFDDDQRILFDQKLRTLSSSQYKMKFDSPIFDVYFDYRQRKWRKWIESGSELLPISRENGDIYRTMADISPHCLLTSLSVLLPALHITHTLLSEGCNVLICGTKSSTMNDLILAKPYVSDNFSPFSFRFPPGGSHKIVRKMLLSILPDPTSTQGFTIRKPLLSLFDFDPSSSASELMRFLIEHGYAHNDVSYVKDVVHGIRFVVSCENETVNQRLAHHMFMIRIPKPTEKIEKSALSHAISVLWNIPDNDSAISSELIKLFKETSKIYSFDIDHLFIVLQRVATVMNNQEPSFLCNAIAHESVAVFYNAYHESSILNSISNAVSNISKKLKYSYDNPNDIAGISLLSNLNSSLYRKVSSFDDVEEPGLPITISKNNNAGSSLKLTSSAKFDLTVTDAMKSFTKTQQFDALSLSRALSTPRTNVTICSPLPTLPAKLVTYACDIIKADLKQKRLNESLMKCFHDQFISGGIKKTHHVLFINDEELTKKERKLLPQLANSSNVFGLFSRGEKLKIMTELYANGSNPFDDDTCESMSGYNQLLSDFLTDCECHFHLCIATHDTGTYRSGNSIVYRPYYDEKHALNDLIESVKIDGLKSKIENLKEIEMFQHFPYLLKFPNMSHFVIGYKQRLEALRAKLNEKKNIVGQIAMIGEELSAFMKEKFEEMEKMKTELTALNAELEVSSKQTDEMNVFAQSETEKFEKETQELQKQEVEAEKLRKELQKKLQETKSILESASKEVRALSSRDVAIIKAMNHPPHGVVLVVCAMCIVLDQPIDTTKEEEEIWNNAKRVMNDASFLNKLISKALDSLTTPVLEKLKIIIADPNFDPKVIQRASSAAKSICSFIRSVVPYYEALDIYKERAKVVEENEVGLKLLREQHNKAMNDLARSKKDYLETQNRLNDLTKRKKMSEDQLFEHSQKIDSYQKIDDMMKPFFAQNKLEQASTEKLLNTLEDDCFHSQMLVDLLGPYTNDERNQIAKIFAPKAGRYTFLPFEDDPLVNKWQTLNYPVSLFTKENTLMLSPNSARWVAAVGLKNVPDSYTRQILGKNIVCSLSVLSPTFEDSFIFSIKRNQGIVIYDYNFNEPHPLVMRVFYSQMANGLVVFNNESFNVPENFIVYFNIDEIPVDIDPQPPVRFVDLSVDAHVTTEMIALRLYQLTNEKQIHEAAQIEHEMRKINDQLKNTESTIRTVLVESSTKIFADKNMQWEFTNIVRKRKELTAKARQLKQQHLWLFDDFPTLTLLAKNLNEFFAPFPQVSQLWQAFESEFEDVKRVSSETLFEHVQTRLIGVFCGSIPIIDRIKTCAAAFSLKLDGSDSVPQTNRFENRKILRSNSDDRFMCSPLIAYDESTIENDDKNAIRVSRSNENIVSEFGMLDSGFDKLITRLDELTNGEIRSMQISINFLKRTHARRPVIIHTEDASYQMVAFLHLFKVELTHINNLSSVVQTAAQSGNILVTLCSDLGHIEQLLAAISAVTSAGYLSPDFRLIAFVVDIKYMDLCCKSDLLRSKCYLLHIDAPIAVSTAFPSTIKSLSQTRYDLFSTKIALFDAAVIVTNHIARQGKAHSYYTFRTSLLCSKDSSTANTFDIGQFLLDFVYSADCELCNVSLNHIRERIANNRISKEYPLPKSLADRQILQSLESMPPIDDPLMLGFDEMDFDFFKAKLLETSAKGTFGGHHQNGKNAKTCEPLRKTGDKNVYLSFEKKLKDLAVPNFALDGQREKQFSTQPAVIDLSLLYQPLIMINKLVYDDVIKNGKFDRVISLREGGANDHSKLVFSGLFSQGANFDNKLGIFKRHSGYMRLPPIEFFITDKTNDLYPAQLFHNGKFLMTVFVKKDDKDTIVTIFSYANHE</sequence>
<dbReference type="PANTHER" id="PTHR10676:SF396">
    <property type="entry name" value="DYNEIN AXONEMAL HEAVY CHAIN 1"/>
    <property type="match status" value="1"/>
</dbReference>
<dbReference type="Gene3D" id="1.20.58.1120">
    <property type="match status" value="1"/>
</dbReference>
<feature type="domain" description="Dynein heavy chain linker" evidence="3">
    <location>
        <begin position="823"/>
        <end position="1223"/>
    </location>
</feature>
<keyword evidence="7" id="KW-1185">Reference proteome</keyword>
<feature type="coiled-coil region" evidence="1">
    <location>
        <begin position="2504"/>
        <end position="2626"/>
    </location>
</feature>
<comment type="caution">
    <text evidence="6">The sequence shown here is derived from an EMBL/GenBank/DDBJ whole genome shotgun (WGS) entry which is preliminary data.</text>
</comment>
<dbReference type="InterPro" id="IPR013602">
    <property type="entry name" value="Dynein_heavy_linker"/>
</dbReference>
<dbReference type="GO" id="GO:0097729">
    <property type="term" value="C:9+2 motile cilium"/>
    <property type="evidence" value="ECO:0007669"/>
    <property type="project" value="TreeGrafter"/>
</dbReference>
<evidence type="ECO:0000259" key="4">
    <source>
        <dbReference type="Pfam" id="PF12777"/>
    </source>
</evidence>
<evidence type="ECO:0000313" key="6">
    <source>
        <dbReference type="EMBL" id="OHS95999.1"/>
    </source>
</evidence>
<gene>
    <name evidence="6" type="ORF">TRFO_37840</name>
</gene>
<feature type="coiled-coil region" evidence="1">
    <location>
        <begin position="2753"/>
        <end position="2794"/>
    </location>
</feature>
<dbReference type="InterPro" id="IPR042222">
    <property type="entry name" value="Dynein_2_N"/>
</dbReference>
<feature type="region of interest" description="Disordered" evidence="2">
    <location>
        <begin position="113"/>
        <end position="144"/>
    </location>
</feature>
<feature type="domain" description="Dynein heavy chain AAA 5 extension" evidence="5">
    <location>
        <begin position="1826"/>
        <end position="1928"/>
    </location>
</feature>
<dbReference type="PANTHER" id="PTHR10676">
    <property type="entry name" value="DYNEIN HEAVY CHAIN FAMILY PROTEIN"/>
    <property type="match status" value="1"/>
</dbReference>